<dbReference type="SUPFAM" id="SSF101941">
    <property type="entry name" value="NAC domain"/>
    <property type="match status" value="1"/>
</dbReference>
<evidence type="ECO:0000256" key="4">
    <source>
        <dbReference type="ARBA" id="ARBA00023242"/>
    </source>
</evidence>
<evidence type="ECO:0000313" key="6">
    <source>
        <dbReference type="EMBL" id="CAA7400418.1"/>
    </source>
</evidence>
<dbReference type="Proteomes" id="UP000663760">
    <property type="component" value="Chromosome 8"/>
</dbReference>
<dbReference type="InterPro" id="IPR036093">
    <property type="entry name" value="NAC_dom_sf"/>
</dbReference>
<proteinExistence type="predicted"/>
<feature type="domain" description="NAC" evidence="5">
    <location>
        <begin position="9"/>
        <end position="157"/>
    </location>
</feature>
<keyword evidence="2" id="KW-0238">DNA-binding</keyword>
<evidence type="ECO:0000256" key="2">
    <source>
        <dbReference type="ARBA" id="ARBA00023125"/>
    </source>
</evidence>
<keyword evidence="7" id="KW-1185">Reference proteome</keyword>
<keyword evidence="3" id="KW-0804">Transcription</keyword>
<dbReference type="GO" id="GO:0003677">
    <property type="term" value="F:DNA binding"/>
    <property type="evidence" value="ECO:0007669"/>
    <property type="project" value="UniProtKB-KW"/>
</dbReference>
<protein>
    <recommendedName>
        <fullName evidence="5">NAC domain-containing protein</fullName>
    </recommendedName>
</protein>
<dbReference type="Gene3D" id="2.170.150.80">
    <property type="entry name" value="NAC domain"/>
    <property type="match status" value="1"/>
</dbReference>
<sequence length="256" mass="29266">MAAPPGGVVPPGFRFHPTDEELLHFYLRKKVGMEKFELDVIREVDVNKIEPWELQERCTIGSGPQREWYFFSHRGRKYPTGSRMNRATGSGFWKATGRDKCIRRSAAEKLGMRKTLVFYSGRAPCAQKTDWIMHEYRLHGVSFFMKDCFKVDRDESPRHREGPVDQPPQCIQFQLQGLLSGDHGHGAMQRSDGGGVDLISGEWLRFDPEVTSRSGDHGSAGEWRYRRVAPPPQTSLLGHHQEEVEIDVIAQRLVCE</sequence>
<organism evidence="6 7">
    <name type="scientific">Spirodela intermedia</name>
    <name type="common">Intermediate duckweed</name>
    <dbReference type="NCBI Taxonomy" id="51605"/>
    <lineage>
        <taxon>Eukaryota</taxon>
        <taxon>Viridiplantae</taxon>
        <taxon>Streptophyta</taxon>
        <taxon>Embryophyta</taxon>
        <taxon>Tracheophyta</taxon>
        <taxon>Spermatophyta</taxon>
        <taxon>Magnoliopsida</taxon>
        <taxon>Liliopsida</taxon>
        <taxon>Araceae</taxon>
        <taxon>Lemnoideae</taxon>
        <taxon>Spirodela</taxon>
    </lineage>
</organism>
<dbReference type="GO" id="GO:0006355">
    <property type="term" value="P:regulation of DNA-templated transcription"/>
    <property type="evidence" value="ECO:0007669"/>
    <property type="project" value="InterPro"/>
</dbReference>
<dbReference type="EMBL" id="LR746271">
    <property type="protein sequence ID" value="CAA7400418.1"/>
    <property type="molecule type" value="Genomic_DNA"/>
</dbReference>
<accession>A0A7I8KTJ5</accession>
<keyword evidence="1" id="KW-0805">Transcription regulation</keyword>
<dbReference type="Pfam" id="PF02365">
    <property type="entry name" value="NAM"/>
    <property type="match status" value="1"/>
</dbReference>
<keyword evidence="4" id="KW-0539">Nucleus</keyword>
<evidence type="ECO:0000256" key="3">
    <source>
        <dbReference type="ARBA" id="ARBA00023163"/>
    </source>
</evidence>
<dbReference type="PROSITE" id="PS51005">
    <property type="entry name" value="NAC"/>
    <property type="match status" value="1"/>
</dbReference>
<dbReference type="OrthoDB" id="772776at2759"/>
<dbReference type="PANTHER" id="PTHR31744:SF212">
    <property type="entry name" value="PROTEIN SOMBRERO-LIKE ISOFORM X2"/>
    <property type="match status" value="1"/>
</dbReference>
<gene>
    <name evidence="6" type="ORF">SI8410_08011096</name>
</gene>
<dbReference type="InterPro" id="IPR003441">
    <property type="entry name" value="NAC-dom"/>
</dbReference>
<reference evidence="6" key="1">
    <citation type="submission" date="2020-02" db="EMBL/GenBank/DDBJ databases">
        <authorList>
            <person name="Scholz U."/>
            <person name="Mascher M."/>
            <person name="Fiebig A."/>
        </authorList>
    </citation>
    <scope>NUCLEOTIDE SEQUENCE</scope>
</reference>
<dbReference type="AlphaFoldDB" id="A0A7I8KTJ5"/>
<evidence type="ECO:0000259" key="5">
    <source>
        <dbReference type="PROSITE" id="PS51005"/>
    </source>
</evidence>
<evidence type="ECO:0000256" key="1">
    <source>
        <dbReference type="ARBA" id="ARBA00023015"/>
    </source>
</evidence>
<evidence type="ECO:0000313" key="7">
    <source>
        <dbReference type="Proteomes" id="UP000663760"/>
    </source>
</evidence>
<name>A0A7I8KTJ5_SPIIN</name>
<dbReference type="PANTHER" id="PTHR31744">
    <property type="entry name" value="PROTEIN CUP-SHAPED COTYLEDON 2-RELATED"/>
    <property type="match status" value="1"/>
</dbReference>